<dbReference type="Proteomes" id="UP000314982">
    <property type="component" value="Unassembled WGS sequence"/>
</dbReference>
<reference evidence="2" key="1">
    <citation type="submission" date="2018-06" db="EMBL/GenBank/DDBJ databases">
        <title>Genome assembly of Danube salmon.</title>
        <authorList>
            <person name="Macqueen D.J."/>
            <person name="Gundappa M.K."/>
        </authorList>
    </citation>
    <scope>NUCLEOTIDE SEQUENCE [LARGE SCALE GENOMIC DNA]</scope>
</reference>
<proteinExistence type="predicted"/>
<evidence type="ECO:0000313" key="2">
    <source>
        <dbReference type="Proteomes" id="UP000314982"/>
    </source>
</evidence>
<accession>A0A4W5NZI9</accession>
<reference evidence="1" key="2">
    <citation type="submission" date="2025-08" db="UniProtKB">
        <authorList>
            <consortium name="Ensembl"/>
        </authorList>
    </citation>
    <scope>IDENTIFICATION</scope>
</reference>
<protein>
    <submittedName>
        <fullName evidence="1">Uncharacterized protein</fullName>
    </submittedName>
</protein>
<organism evidence="1 2">
    <name type="scientific">Hucho hucho</name>
    <name type="common">huchen</name>
    <dbReference type="NCBI Taxonomy" id="62062"/>
    <lineage>
        <taxon>Eukaryota</taxon>
        <taxon>Metazoa</taxon>
        <taxon>Chordata</taxon>
        <taxon>Craniata</taxon>
        <taxon>Vertebrata</taxon>
        <taxon>Euteleostomi</taxon>
        <taxon>Actinopterygii</taxon>
        <taxon>Neopterygii</taxon>
        <taxon>Teleostei</taxon>
        <taxon>Protacanthopterygii</taxon>
        <taxon>Salmoniformes</taxon>
        <taxon>Salmonidae</taxon>
        <taxon>Salmoninae</taxon>
        <taxon>Hucho</taxon>
    </lineage>
</organism>
<keyword evidence="2" id="KW-1185">Reference proteome</keyword>
<reference evidence="1" key="3">
    <citation type="submission" date="2025-09" db="UniProtKB">
        <authorList>
            <consortium name="Ensembl"/>
        </authorList>
    </citation>
    <scope>IDENTIFICATION</scope>
</reference>
<name>A0A4W5NZI9_9TELE</name>
<sequence>MAALPVPCPVRLGIVKNRGLPAQLHWYTMEKNLHKMEKLLKKGKTKQ</sequence>
<dbReference type="GeneTree" id="ENSGT01030000235478"/>
<dbReference type="Ensembl" id="ENSHHUT00000056661.1">
    <property type="protein sequence ID" value="ENSHHUP00000054765.1"/>
    <property type="gene ID" value="ENSHHUG00000032823.1"/>
</dbReference>
<evidence type="ECO:0000313" key="1">
    <source>
        <dbReference type="Ensembl" id="ENSHHUP00000054765.1"/>
    </source>
</evidence>
<dbReference type="AlphaFoldDB" id="A0A4W5NZI9"/>
<dbReference type="STRING" id="62062.ENSHHUP00000054765"/>